<dbReference type="Gene3D" id="3.20.20.60">
    <property type="entry name" value="Phosphoenolpyruvate-binding domains"/>
    <property type="match status" value="1"/>
</dbReference>
<evidence type="ECO:0000256" key="8">
    <source>
        <dbReference type="ARBA" id="ARBA00022597"/>
    </source>
</evidence>
<dbReference type="KEGG" id="afy:BW247_02970"/>
<dbReference type="NCBIfam" id="NF008283">
    <property type="entry name" value="PRK11061.1"/>
    <property type="match status" value="1"/>
</dbReference>
<keyword evidence="7" id="KW-0963">Cytoplasm</keyword>
<organism evidence="16 17">
    <name type="scientific">Acidihalobacter ferrooxydans</name>
    <dbReference type="NCBI Taxonomy" id="1765967"/>
    <lineage>
        <taxon>Bacteria</taxon>
        <taxon>Pseudomonadati</taxon>
        <taxon>Pseudomonadota</taxon>
        <taxon>Gammaproteobacteria</taxon>
        <taxon>Chromatiales</taxon>
        <taxon>Ectothiorhodospiraceae</taxon>
        <taxon>Acidihalobacter</taxon>
    </lineage>
</organism>
<dbReference type="GO" id="GO:0009401">
    <property type="term" value="P:phosphoenolpyruvate-dependent sugar phosphotransferase system"/>
    <property type="evidence" value="ECO:0007669"/>
    <property type="project" value="UniProtKB-KW"/>
</dbReference>
<dbReference type="Gene3D" id="1.10.274.10">
    <property type="entry name" value="PtsI, HPr-binding domain"/>
    <property type="match status" value="1"/>
</dbReference>
<keyword evidence="16" id="KW-0670">Pyruvate</keyword>
<keyword evidence="11" id="KW-0479">Metal-binding</keyword>
<keyword evidence="12" id="KW-0418">Kinase</keyword>
<dbReference type="RefSeq" id="WP_076835638.1">
    <property type="nucleotide sequence ID" value="NZ_CP019434.1"/>
</dbReference>
<keyword evidence="17" id="KW-1185">Reference proteome</keyword>
<dbReference type="InterPro" id="IPR029016">
    <property type="entry name" value="GAF-like_dom_sf"/>
</dbReference>
<dbReference type="InterPro" id="IPR003018">
    <property type="entry name" value="GAF"/>
</dbReference>
<dbReference type="Pfam" id="PF00391">
    <property type="entry name" value="PEP-utilizers"/>
    <property type="match status" value="1"/>
</dbReference>
<dbReference type="STRING" id="1765967.BW247_02970"/>
<dbReference type="InterPro" id="IPR008279">
    <property type="entry name" value="PEP-util_enz_mobile_dom"/>
</dbReference>
<comment type="similarity">
    <text evidence="4">Belongs to the PEP-utilizing enzyme family.</text>
</comment>
<proteinExistence type="inferred from homology"/>
<dbReference type="InterPro" id="IPR015813">
    <property type="entry name" value="Pyrv/PenolPyrv_kinase-like_dom"/>
</dbReference>
<keyword evidence="8" id="KW-0762">Sugar transport</keyword>
<dbReference type="InterPro" id="IPR040442">
    <property type="entry name" value="Pyrv_kinase-like_dom_sf"/>
</dbReference>
<evidence type="ECO:0000256" key="9">
    <source>
        <dbReference type="ARBA" id="ARBA00022679"/>
    </source>
</evidence>
<dbReference type="InterPro" id="IPR036637">
    <property type="entry name" value="Phosphohistidine_dom_sf"/>
</dbReference>
<keyword evidence="9 16" id="KW-0808">Transferase</keyword>
<dbReference type="EC" id="2.7.3.9" evidence="5"/>
<dbReference type="SUPFAM" id="SSF55781">
    <property type="entry name" value="GAF domain-like"/>
    <property type="match status" value="1"/>
</dbReference>
<evidence type="ECO:0000256" key="4">
    <source>
        <dbReference type="ARBA" id="ARBA00007837"/>
    </source>
</evidence>
<reference evidence="16 17" key="1">
    <citation type="submission" date="2017-01" db="EMBL/GenBank/DDBJ databases">
        <title>Draft sequence of Acidihalobacter ferrooxidans strain DSM 14175 (strain V8).</title>
        <authorList>
            <person name="Khaleque H.N."/>
            <person name="Ramsay J.P."/>
            <person name="Murphy R.J.T."/>
            <person name="Kaksonen A.H."/>
            <person name="Boxall N.J."/>
            <person name="Watkin E.L.J."/>
        </authorList>
    </citation>
    <scope>NUCLEOTIDE SEQUENCE [LARGE SCALE GENOMIC DNA]</scope>
    <source>
        <strain evidence="16 17">V8</strain>
    </source>
</reference>
<evidence type="ECO:0000256" key="1">
    <source>
        <dbReference type="ARBA" id="ARBA00000683"/>
    </source>
</evidence>
<name>A0A1P8UE93_9GAMM</name>
<evidence type="ECO:0000256" key="7">
    <source>
        <dbReference type="ARBA" id="ARBA00022490"/>
    </source>
</evidence>
<dbReference type="SUPFAM" id="SSF47831">
    <property type="entry name" value="Enzyme I of the PEP:sugar phosphotransferase system HPr-binding (sub)domain"/>
    <property type="match status" value="1"/>
</dbReference>
<evidence type="ECO:0000256" key="5">
    <source>
        <dbReference type="ARBA" id="ARBA00012232"/>
    </source>
</evidence>
<keyword evidence="10" id="KW-0598">Phosphotransferase system</keyword>
<keyword evidence="6" id="KW-0813">Transport</keyword>
<dbReference type="Pfam" id="PF02896">
    <property type="entry name" value="PEP-utilizers_C"/>
    <property type="match status" value="1"/>
</dbReference>
<dbReference type="PROSITE" id="PS00742">
    <property type="entry name" value="PEP_ENZYMES_2"/>
    <property type="match status" value="1"/>
</dbReference>
<evidence type="ECO:0000256" key="10">
    <source>
        <dbReference type="ARBA" id="ARBA00022683"/>
    </source>
</evidence>
<dbReference type="PANTHER" id="PTHR46244:SF1">
    <property type="entry name" value="PHOSPHOENOLPYRUVATE-DEPENDENT PHOSPHOTRANSFERASE SYSTEM"/>
    <property type="match status" value="1"/>
</dbReference>
<sequence length="755" mass="82971">MLKTLQRIVEEVGSAASMSDALAILVANIRTALKVNVCSVYLVMPGSEHLVLMATEGLNATAVGKVRLSFEEGLVGLVAQRAEPVNLDDAPQHARYRYFPETGEQRYHAFLGVPIIHQRRVLGVLVVQKRARRGFGESAVAFLSTLAVQVAVAIRQAELSGEIQRLLRGELPTDLIIRGLGGSPGVAIGTARVVYAQADLEKVPDRSADDIEEEIAAFEHAVEDVREELAQIRQRMVRALPAEEQTLFDAYAMMLDSDHLIGGTVQRIEEGAWAPTALRDTVRKYARTFEEMDDAYLRERAADIRDLGRRILSQLLAQERGETPYRENTVLIGDDVSASQLAEVPPECLIGVVSARGSSSSHVAILARALGIPAVMGAENLPVGRLDGREVIVDGYGGRLFVQPGRQVRREFTRLAREERELARDLSGLASKPAITLDGVTLPIYVNSGLLADVEPALKSGAEGVGLYRTEFPYMVRDRFPSEEEQIPTYRQMLQAFHPRPVTLRTLDIGGDKPLAYFPVREDNPFLGWRGIRITLDHPELFLTQTRAMLRASDGLDNLRILFPMISNVAEVDEANELLTRARDELLEEGASIGVPQRGVMIEVPSAVYLAEALARRVDYLSVGTNDLVQYLLAVDRNNTRVASLYHPLHPAVLQALQQACEGAHRAGKPIYVCGEMAGDPAAVILLLGMGYDALSVSVAGLTRVKWVIRSFTRVRARALFEEALRLEDPLHVRELLDDALIEAGLGGLVRPGKR</sequence>
<evidence type="ECO:0000259" key="15">
    <source>
        <dbReference type="SMART" id="SM00065"/>
    </source>
</evidence>
<dbReference type="Pfam" id="PF05524">
    <property type="entry name" value="PEP-utilisers_N"/>
    <property type="match status" value="1"/>
</dbReference>
<evidence type="ECO:0000313" key="17">
    <source>
        <dbReference type="Proteomes" id="UP000243807"/>
    </source>
</evidence>
<dbReference type="SMART" id="SM00065">
    <property type="entry name" value="GAF"/>
    <property type="match status" value="1"/>
</dbReference>
<comment type="cofactor">
    <cofactor evidence="2">
        <name>Mg(2+)</name>
        <dbReference type="ChEBI" id="CHEBI:18420"/>
    </cofactor>
</comment>
<dbReference type="SUPFAM" id="SSF52009">
    <property type="entry name" value="Phosphohistidine domain"/>
    <property type="match status" value="1"/>
</dbReference>
<dbReference type="GO" id="GO:0046872">
    <property type="term" value="F:metal ion binding"/>
    <property type="evidence" value="ECO:0007669"/>
    <property type="project" value="UniProtKB-KW"/>
</dbReference>
<dbReference type="GO" id="GO:0005737">
    <property type="term" value="C:cytoplasm"/>
    <property type="evidence" value="ECO:0007669"/>
    <property type="project" value="UniProtKB-SubCell"/>
</dbReference>
<dbReference type="GO" id="GO:0016301">
    <property type="term" value="F:kinase activity"/>
    <property type="evidence" value="ECO:0007669"/>
    <property type="project" value="UniProtKB-KW"/>
</dbReference>
<feature type="coiled-coil region" evidence="14">
    <location>
        <begin position="208"/>
        <end position="235"/>
    </location>
</feature>
<dbReference type="InterPro" id="IPR000121">
    <property type="entry name" value="PEP_util_C"/>
</dbReference>
<evidence type="ECO:0000256" key="3">
    <source>
        <dbReference type="ARBA" id="ARBA00004496"/>
    </source>
</evidence>
<evidence type="ECO:0000313" key="16">
    <source>
        <dbReference type="EMBL" id="APZ42182.1"/>
    </source>
</evidence>
<evidence type="ECO:0000256" key="2">
    <source>
        <dbReference type="ARBA" id="ARBA00001946"/>
    </source>
</evidence>
<dbReference type="EMBL" id="CP019434">
    <property type="protein sequence ID" value="APZ42182.1"/>
    <property type="molecule type" value="Genomic_DNA"/>
</dbReference>
<dbReference type="InterPro" id="IPR006318">
    <property type="entry name" value="PTS_EI-like"/>
</dbReference>
<dbReference type="NCBIfam" id="TIGR01417">
    <property type="entry name" value="PTS_I_fam"/>
    <property type="match status" value="1"/>
</dbReference>
<accession>A0A1P8UE93</accession>
<dbReference type="PRINTS" id="PR01736">
    <property type="entry name" value="PHPHTRNFRASE"/>
</dbReference>
<dbReference type="InterPro" id="IPR050499">
    <property type="entry name" value="PEP-utilizing_PTS_enzyme"/>
</dbReference>
<dbReference type="Proteomes" id="UP000243807">
    <property type="component" value="Chromosome"/>
</dbReference>
<dbReference type="InterPro" id="IPR023151">
    <property type="entry name" value="PEP_util_CS"/>
</dbReference>
<feature type="domain" description="GAF" evidence="15">
    <location>
        <begin position="17"/>
        <end position="164"/>
    </location>
</feature>
<evidence type="ECO:0000256" key="14">
    <source>
        <dbReference type="SAM" id="Coils"/>
    </source>
</evidence>
<dbReference type="Gene3D" id="3.50.30.10">
    <property type="entry name" value="Phosphohistidine domain"/>
    <property type="match status" value="1"/>
</dbReference>
<comment type="subcellular location">
    <subcellularLocation>
        <location evidence="3">Cytoplasm</location>
    </subcellularLocation>
</comment>
<evidence type="ECO:0000256" key="12">
    <source>
        <dbReference type="ARBA" id="ARBA00022777"/>
    </source>
</evidence>
<dbReference type="InterPro" id="IPR036618">
    <property type="entry name" value="PtsI_HPr-bd_sf"/>
</dbReference>
<evidence type="ECO:0000256" key="6">
    <source>
        <dbReference type="ARBA" id="ARBA00022448"/>
    </source>
</evidence>
<gene>
    <name evidence="16" type="ORF">BW247_02970</name>
</gene>
<dbReference type="PANTHER" id="PTHR46244">
    <property type="entry name" value="PHOSPHOENOLPYRUVATE-PROTEIN PHOSPHOTRANSFERASE"/>
    <property type="match status" value="1"/>
</dbReference>
<dbReference type="Gene3D" id="3.30.450.40">
    <property type="match status" value="1"/>
</dbReference>
<evidence type="ECO:0000256" key="11">
    <source>
        <dbReference type="ARBA" id="ARBA00022723"/>
    </source>
</evidence>
<protein>
    <recommendedName>
        <fullName evidence="5">phosphoenolpyruvate--protein phosphotransferase</fullName>
        <ecNumber evidence="5">2.7.3.9</ecNumber>
    </recommendedName>
</protein>
<dbReference type="GO" id="GO:0008965">
    <property type="term" value="F:phosphoenolpyruvate-protein phosphotransferase activity"/>
    <property type="evidence" value="ECO:0007669"/>
    <property type="project" value="UniProtKB-EC"/>
</dbReference>
<dbReference type="SUPFAM" id="SSF51621">
    <property type="entry name" value="Phosphoenolpyruvate/pyruvate domain"/>
    <property type="match status" value="1"/>
</dbReference>
<evidence type="ECO:0000256" key="13">
    <source>
        <dbReference type="ARBA" id="ARBA00022842"/>
    </source>
</evidence>
<dbReference type="AlphaFoldDB" id="A0A1P8UE93"/>
<keyword evidence="14" id="KW-0175">Coiled coil</keyword>
<dbReference type="OrthoDB" id="9765468at2"/>
<dbReference type="Pfam" id="PF01590">
    <property type="entry name" value="GAF"/>
    <property type="match status" value="1"/>
</dbReference>
<keyword evidence="13" id="KW-0460">Magnesium</keyword>
<comment type="catalytic activity">
    <reaction evidence="1">
        <text>L-histidyl-[protein] + phosphoenolpyruvate = N(pros)-phospho-L-histidyl-[protein] + pyruvate</text>
        <dbReference type="Rhea" id="RHEA:23880"/>
        <dbReference type="Rhea" id="RHEA-COMP:9745"/>
        <dbReference type="Rhea" id="RHEA-COMP:9746"/>
        <dbReference type="ChEBI" id="CHEBI:15361"/>
        <dbReference type="ChEBI" id="CHEBI:29979"/>
        <dbReference type="ChEBI" id="CHEBI:58702"/>
        <dbReference type="ChEBI" id="CHEBI:64837"/>
        <dbReference type="EC" id="2.7.3.9"/>
    </reaction>
</comment>
<dbReference type="InterPro" id="IPR008731">
    <property type="entry name" value="PTS_EIN"/>
</dbReference>